<feature type="non-terminal residue" evidence="1">
    <location>
        <position position="103"/>
    </location>
</feature>
<proteinExistence type="predicted"/>
<organism evidence="1 2">
    <name type="scientific">Paracoccus thiocyanatus</name>
    <dbReference type="NCBI Taxonomy" id="34006"/>
    <lineage>
        <taxon>Bacteria</taxon>
        <taxon>Pseudomonadati</taxon>
        <taxon>Pseudomonadota</taxon>
        <taxon>Alphaproteobacteria</taxon>
        <taxon>Rhodobacterales</taxon>
        <taxon>Paracoccaceae</taxon>
        <taxon>Paracoccus</taxon>
    </lineage>
</organism>
<name>A0A1N7AKB1_9RHOB</name>
<evidence type="ECO:0000313" key="2">
    <source>
        <dbReference type="Proteomes" id="UP000323956"/>
    </source>
</evidence>
<dbReference type="EMBL" id="FTMK01000057">
    <property type="protein sequence ID" value="SIR39468.1"/>
    <property type="molecule type" value="Genomic_DNA"/>
</dbReference>
<protein>
    <submittedName>
        <fullName evidence="1">Uncharacterized protein</fullName>
    </submittedName>
</protein>
<sequence length="103" mass="11978">MTDRITAGLMRLYEDQGHRIVFWYDAARDLRAAFDAVDLPGVTKEEIANNEFGLKYRMLRQEPKERFLLYKDGPEPPMTENWLLDVQLASAVFRADQAAIWVT</sequence>
<dbReference type="AlphaFoldDB" id="A0A1N7AKB1"/>
<evidence type="ECO:0000313" key="1">
    <source>
        <dbReference type="EMBL" id="SIR39468.1"/>
    </source>
</evidence>
<dbReference type="Proteomes" id="UP000323956">
    <property type="component" value="Unassembled WGS sequence"/>
</dbReference>
<gene>
    <name evidence="1" type="ORF">SAMN05421641_1571</name>
</gene>
<reference evidence="1 2" key="1">
    <citation type="submission" date="2017-01" db="EMBL/GenBank/DDBJ databases">
        <authorList>
            <person name="Varghese N."/>
            <person name="Submissions S."/>
        </authorList>
    </citation>
    <scope>NUCLEOTIDE SEQUENCE [LARGE SCALE GENOMIC DNA]</scope>
    <source>
        <strain evidence="1 2">ATCC 700171</strain>
    </source>
</reference>
<accession>A0A1N7AKB1</accession>